<dbReference type="EMBL" id="UINC01210104">
    <property type="protein sequence ID" value="SVE33417.1"/>
    <property type="molecule type" value="Genomic_DNA"/>
</dbReference>
<protein>
    <submittedName>
        <fullName evidence="1">Uncharacterized protein</fullName>
    </submittedName>
</protein>
<reference evidence="1" key="1">
    <citation type="submission" date="2018-05" db="EMBL/GenBank/DDBJ databases">
        <authorList>
            <person name="Lanie J.A."/>
            <person name="Ng W.-L."/>
            <person name="Kazmierczak K.M."/>
            <person name="Andrzejewski T.M."/>
            <person name="Davidsen T.M."/>
            <person name="Wayne K.J."/>
            <person name="Tettelin H."/>
            <person name="Glass J.I."/>
            <person name="Rusch D."/>
            <person name="Podicherti R."/>
            <person name="Tsui H.-C.T."/>
            <person name="Winkler M.E."/>
        </authorList>
    </citation>
    <scope>NUCLEOTIDE SEQUENCE</scope>
</reference>
<name>A0A383CM24_9ZZZZ</name>
<sequence length="36" mass="4245">HQVPELHYPCWAAPILSDKRMVIRSEDYLICFDVAK</sequence>
<feature type="non-terminal residue" evidence="1">
    <location>
        <position position="1"/>
    </location>
</feature>
<proteinExistence type="predicted"/>
<gene>
    <name evidence="1" type="ORF">METZ01_LOCUS486271</name>
</gene>
<accession>A0A383CM24</accession>
<evidence type="ECO:0000313" key="1">
    <source>
        <dbReference type="EMBL" id="SVE33417.1"/>
    </source>
</evidence>
<organism evidence="1">
    <name type="scientific">marine metagenome</name>
    <dbReference type="NCBI Taxonomy" id="408172"/>
    <lineage>
        <taxon>unclassified sequences</taxon>
        <taxon>metagenomes</taxon>
        <taxon>ecological metagenomes</taxon>
    </lineage>
</organism>
<dbReference type="AlphaFoldDB" id="A0A383CM24"/>